<evidence type="ECO:0000256" key="3">
    <source>
        <dbReference type="ARBA" id="ARBA00023125"/>
    </source>
</evidence>
<sequence length="173" mass="19561">MSEEKKFPTKKQTRGRQKIAITKIVDRAQRQVTFSKRREGIYKKAAELSVICGAQVVVVFFSGKGKAFTCGYPSVGAVLRRFEERTAEAGPSPPPPPQYLEAVGREIEALEEEKEKLVEGIEEEEENKGGEWEGINVFWWNRDVDEMGSKELEEYMAALEALRAKAVMKARGY</sequence>
<dbReference type="EMBL" id="OOIL02000669">
    <property type="protein sequence ID" value="VFQ68090.1"/>
    <property type="molecule type" value="Genomic_DNA"/>
</dbReference>
<evidence type="ECO:0000256" key="5">
    <source>
        <dbReference type="ARBA" id="ARBA00023242"/>
    </source>
</evidence>
<comment type="subcellular location">
    <subcellularLocation>
        <location evidence="1">Nucleus</location>
    </subcellularLocation>
</comment>
<dbReference type="AlphaFoldDB" id="A0A484KRZ1"/>
<evidence type="ECO:0000259" key="7">
    <source>
        <dbReference type="PROSITE" id="PS50066"/>
    </source>
</evidence>
<reference evidence="8 9" key="1">
    <citation type="submission" date="2018-04" db="EMBL/GenBank/DDBJ databases">
        <authorList>
            <person name="Vogel A."/>
        </authorList>
    </citation>
    <scope>NUCLEOTIDE SEQUENCE [LARGE SCALE GENOMIC DNA]</scope>
</reference>
<keyword evidence="4" id="KW-0804">Transcription</keyword>
<evidence type="ECO:0000256" key="6">
    <source>
        <dbReference type="SAM" id="Coils"/>
    </source>
</evidence>
<protein>
    <recommendedName>
        <fullName evidence="7">MADS-box domain-containing protein</fullName>
    </recommendedName>
</protein>
<evidence type="ECO:0000256" key="1">
    <source>
        <dbReference type="ARBA" id="ARBA00004123"/>
    </source>
</evidence>
<dbReference type="GO" id="GO:0000981">
    <property type="term" value="F:DNA-binding transcription factor activity, RNA polymerase II-specific"/>
    <property type="evidence" value="ECO:0007669"/>
    <property type="project" value="TreeGrafter"/>
</dbReference>
<dbReference type="GO" id="GO:0045893">
    <property type="term" value="P:positive regulation of DNA-templated transcription"/>
    <property type="evidence" value="ECO:0007669"/>
    <property type="project" value="UniProtKB-ARBA"/>
</dbReference>
<gene>
    <name evidence="8" type="ORF">CCAM_LOCUS9866</name>
</gene>
<dbReference type="GO" id="GO:0046983">
    <property type="term" value="F:protein dimerization activity"/>
    <property type="evidence" value="ECO:0007669"/>
    <property type="project" value="InterPro"/>
</dbReference>
<organism evidence="8 9">
    <name type="scientific">Cuscuta campestris</name>
    <dbReference type="NCBI Taxonomy" id="132261"/>
    <lineage>
        <taxon>Eukaryota</taxon>
        <taxon>Viridiplantae</taxon>
        <taxon>Streptophyta</taxon>
        <taxon>Embryophyta</taxon>
        <taxon>Tracheophyta</taxon>
        <taxon>Spermatophyta</taxon>
        <taxon>Magnoliopsida</taxon>
        <taxon>eudicotyledons</taxon>
        <taxon>Gunneridae</taxon>
        <taxon>Pentapetalae</taxon>
        <taxon>asterids</taxon>
        <taxon>lamiids</taxon>
        <taxon>Solanales</taxon>
        <taxon>Convolvulaceae</taxon>
        <taxon>Cuscuteae</taxon>
        <taxon>Cuscuta</taxon>
        <taxon>Cuscuta subgen. Grammica</taxon>
        <taxon>Cuscuta sect. Cleistogrammica</taxon>
    </lineage>
</organism>
<dbReference type="Gene3D" id="3.40.1810.10">
    <property type="entry name" value="Transcription factor, MADS-box"/>
    <property type="match status" value="1"/>
</dbReference>
<dbReference type="OrthoDB" id="1896642at2759"/>
<feature type="coiled-coil region" evidence="6">
    <location>
        <begin position="100"/>
        <end position="127"/>
    </location>
</feature>
<name>A0A484KRZ1_9ASTE</name>
<keyword evidence="3" id="KW-0238">DNA-binding</keyword>
<dbReference type="SUPFAM" id="SSF55455">
    <property type="entry name" value="SRF-like"/>
    <property type="match status" value="1"/>
</dbReference>
<dbReference type="SMART" id="SM00432">
    <property type="entry name" value="MADS"/>
    <property type="match status" value="1"/>
</dbReference>
<evidence type="ECO:0000256" key="4">
    <source>
        <dbReference type="ARBA" id="ARBA00023163"/>
    </source>
</evidence>
<evidence type="ECO:0000313" key="8">
    <source>
        <dbReference type="EMBL" id="VFQ68090.1"/>
    </source>
</evidence>
<dbReference type="PANTHER" id="PTHR11945:SF534">
    <property type="entry name" value="MYOCYTE-SPECIFIC ENHANCER FACTOR 2"/>
    <property type="match status" value="1"/>
</dbReference>
<keyword evidence="2" id="KW-0805">Transcription regulation</keyword>
<accession>A0A484KRZ1</accession>
<dbReference type="PRINTS" id="PR00404">
    <property type="entry name" value="MADSDOMAIN"/>
</dbReference>
<feature type="domain" description="MADS-box" evidence="7">
    <location>
        <begin position="14"/>
        <end position="74"/>
    </location>
</feature>
<evidence type="ECO:0000256" key="2">
    <source>
        <dbReference type="ARBA" id="ARBA00023015"/>
    </source>
</evidence>
<dbReference type="GO" id="GO:0000978">
    <property type="term" value="F:RNA polymerase II cis-regulatory region sequence-specific DNA binding"/>
    <property type="evidence" value="ECO:0007669"/>
    <property type="project" value="TreeGrafter"/>
</dbReference>
<dbReference type="PROSITE" id="PS50066">
    <property type="entry name" value="MADS_BOX_2"/>
    <property type="match status" value="1"/>
</dbReference>
<evidence type="ECO:0000313" key="9">
    <source>
        <dbReference type="Proteomes" id="UP000595140"/>
    </source>
</evidence>
<keyword evidence="5" id="KW-0539">Nucleus</keyword>
<dbReference type="Proteomes" id="UP000595140">
    <property type="component" value="Unassembled WGS sequence"/>
</dbReference>
<dbReference type="GO" id="GO:0005634">
    <property type="term" value="C:nucleus"/>
    <property type="evidence" value="ECO:0007669"/>
    <property type="project" value="UniProtKB-SubCell"/>
</dbReference>
<dbReference type="Pfam" id="PF00319">
    <property type="entry name" value="SRF-TF"/>
    <property type="match status" value="1"/>
</dbReference>
<proteinExistence type="predicted"/>
<dbReference type="PANTHER" id="PTHR11945">
    <property type="entry name" value="MADS BOX PROTEIN"/>
    <property type="match status" value="1"/>
</dbReference>
<dbReference type="InterPro" id="IPR002100">
    <property type="entry name" value="TF_MADSbox"/>
</dbReference>
<keyword evidence="9" id="KW-1185">Reference proteome</keyword>
<dbReference type="InterPro" id="IPR036879">
    <property type="entry name" value="TF_MADSbox_sf"/>
</dbReference>
<keyword evidence="6" id="KW-0175">Coiled coil</keyword>